<dbReference type="PANTHER" id="PTHR13082:SF0">
    <property type="entry name" value="HISTONE DEACETYLASE COMPLEX SUBUNIT SAP18"/>
    <property type="match status" value="1"/>
</dbReference>
<dbReference type="InterPro" id="IPR042534">
    <property type="entry name" value="SAP18_sf"/>
</dbReference>
<organism evidence="2 3">
    <name type="scientific">Pleurostoma richardsiae</name>
    <dbReference type="NCBI Taxonomy" id="41990"/>
    <lineage>
        <taxon>Eukaryota</taxon>
        <taxon>Fungi</taxon>
        <taxon>Dikarya</taxon>
        <taxon>Ascomycota</taxon>
        <taxon>Pezizomycotina</taxon>
        <taxon>Sordariomycetes</taxon>
        <taxon>Sordariomycetidae</taxon>
        <taxon>Calosphaeriales</taxon>
        <taxon>Pleurostomataceae</taxon>
        <taxon>Pleurostoma</taxon>
    </lineage>
</organism>
<dbReference type="Proteomes" id="UP001174694">
    <property type="component" value="Unassembled WGS sequence"/>
</dbReference>
<evidence type="ECO:0000313" key="3">
    <source>
        <dbReference type="Proteomes" id="UP001174694"/>
    </source>
</evidence>
<name>A0AA38REY7_9PEZI</name>
<dbReference type="EMBL" id="JANBVO010000038">
    <property type="protein sequence ID" value="KAJ9136720.1"/>
    <property type="molecule type" value="Genomic_DNA"/>
</dbReference>
<sequence length="127" mass="13667">MDSPIDRTSTTPFLLRLFYRTGAFHRPDEFSSSHLPPSIDLYAWPTCTLTELSHQLAASTPSLLPSPAIGTRLAFRLIYADARAPAPAAHSRNQQQQHHPARFVVKDLGSVVIGGGGPGADEAAPLP</sequence>
<dbReference type="PANTHER" id="PTHR13082">
    <property type="entry name" value="SAP18"/>
    <property type="match status" value="1"/>
</dbReference>
<keyword evidence="3" id="KW-1185">Reference proteome</keyword>
<feature type="non-terminal residue" evidence="2">
    <location>
        <position position="127"/>
    </location>
</feature>
<gene>
    <name evidence="2" type="ORF">NKR23_g9680</name>
</gene>
<proteinExistence type="inferred from homology"/>
<evidence type="ECO:0000313" key="2">
    <source>
        <dbReference type="EMBL" id="KAJ9136720.1"/>
    </source>
</evidence>
<comment type="similarity">
    <text evidence="1">Belongs to the SAP18 family.</text>
</comment>
<evidence type="ECO:0000256" key="1">
    <source>
        <dbReference type="ARBA" id="ARBA00009143"/>
    </source>
</evidence>
<dbReference type="Gene3D" id="3.10.20.550">
    <property type="entry name" value="ASAP complex, SAP18 subunit"/>
    <property type="match status" value="1"/>
</dbReference>
<protein>
    <recommendedName>
        <fullName evidence="4">Sin3 associated polypeptide p18</fullName>
    </recommendedName>
</protein>
<accession>A0AA38REY7</accession>
<reference evidence="2" key="1">
    <citation type="submission" date="2022-07" db="EMBL/GenBank/DDBJ databases">
        <title>Fungi with potential for degradation of polypropylene.</title>
        <authorList>
            <person name="Gostincar C."/>
        </authorList>
    </citation>
    <scope>NUCLEOTIDE SEQUENCE</scope>
    <source>
        <strain evidence="2">EXF-13308</strain>
    </source>
</reference>
<dbReference type="AlphaFoldDB" id="A0AA38REY7"/>
<dbReference type="Pfam" id="PF06487">
    <property type="entry name" value="SAP18"/>
    <property type="match status" value="1"/>
</dbReference>
<dbReference type="GO" id="GO:0005634">
    <property type="term" value="C:nucleus"/>
    <property type="evidence" value="ECO:0007669"/>
    <property type="project" value="TreeGrafter"/>
</dbReference>
<comment type="caution">
    <text evidence="2">The sequence shown here is derived from an EMBL/GenBank/DDBJ whole genome shotgun (WGS) entry which is preliminary data.</text>
</comment>
<dbReference type="InterPro" id="IPR010516">
    <property type="entry name" value="SAP18"/>
</dbReference>
<evidence type="ECO:0008006" key="4">
    <source>
        <dbReference type="Google" id="ProtNLM"/>
    </source>
</evidence>